<protein>
    <submittedName>
        <fullName evidence="4">Gfo/Idh/MocA family oxidoreductase</fullName>
    </submittedName>
</protein>
<feature type="domain" description="Gfo/Idh/MocA-like oxidoreductase bacterial type C-terminal" evidence="3">
    <location>
        <begin position="169"/>
        <end position="421"/>
    </location>
</feature>
<dbReference type="PANTHER" id="PTHR43818:SF11">
    <property type="entry name" value="BCDNA.GH03377"/>
    <property type="match status" value="1"/>
</dbReference>
<organism evidence="4 5">
    <name type="scientific">Aestuariibaculum sediminum</name>
    <dbReference type="NCBI Taxonomy" id="2770637"/>
    <lineage>
        <taxon>Bacteria</taxon>
        <taxon>Pseudomonadati</taxon>
        <taxon>Bacteroidota</taxon>
        <taxon>Flavobacteriia</taxon>
        <taxon>Flavobacteriales</taxon>
        <taxon>Flavobacteriaceae</taxon>
    </lineage>
</organism>
<dbReference type="InterPro" id="IPR043906">
    <property type="entry name" value="Gfo/Idh/MocA_OxRdtase_bact_C"/>
</dbReference>
<dbReference type="GO" id="GO:0016491">
    <property type="term" value="F:oxidoreductase activity"/>
    <property type="evidence" value="ECO:0007669"/>
    <property type="project" value="UniProtKB-KW"/>
</dbReference>
<sequence length="422" mass="47526">MKKQVTNRRDFVKKAIVATAGISIIPRHVMGGNNFIAPSDQLTKAVIGVGGMGQAHLNYEGTRLMAVCDADGKHLSDTLSKLGNDVKGYRDFREVLARPDIDIVHIATPPHWHAIMSIMAAEAGKDVWCEKPMTRTIGEGKRVVEAMKQHGRMFRLNTWFRFKDNFYGMGTPVNKLKKVVDSGVLGWPLKVTISGVTGFNWKFYWVGKENLKPQNIPDNLDYNMWLGPAPEKPYNAHRVHTTFRGYWDYDGGGLGDMGQHYIDPVQYFLGKDNTSPVKVEVDAPQQHYDAIGTWRKIIFTYEDGCQIILDGANEDKNAAYLEGPDGKIFNGFKSDIPNIEGIINSMPDPEEQITVFSDSVKSRKKFALNEENGHRSATIVNMGITALRLGRTLHFDPVKQEFINDEEANRLIHQPERSAWAY</sequence>
<dbReference type="Proteomes" id="UP000600588">
    <property type="component" value="Unassembled WGS sequence"/>
</dbReference>
<gene>
    <name evidence="4" type="ORF">ICJ83_10245</name>
</gene>
<dbReference type="SUPFAM" id="SSF51735">
    <property type="entry name" value="NAD(P)-binding Rossmann-fold domains"/>
    <property type="match status" value="1"/>
</dbReference>
<dbReference type="GO" id="GO:0000166">
    <property type="term" value="F:nucleotide binding"/>
    <property type="evidence" value="ECO:0007669"/>
    <property type="project" value="InterPro"/>
</dbReference>
<accession>A0A8J6Q9I3</accession>
<evidence type="ECO:0000313" key="4">
    <source>
        <dbReference type="EMBL" id="MBD0832512.1"/>
    </source>
</evidence>
<dbReference type="Gene3D" id="3.40.50.720">
    <property type="entry name" value="NAD(P)-binding Rossmann-like Domain"/>
    <property type="match status" value="1"/>
</dbReference>
<keyword evidence="1" id="KW-0560">Oxidoreductase</keyword>
<dbReference type="EMBL" id="JACVXB010000003">
    <property type="protein sequence ID" value="MBD0832512.1"/>
    <property type="molecule type" value="Genomic_DNA"/>
</dbReference>
<feature type="domain" description="Gfo/Idh/MocA-like oxidoreductase N-terminal" evidence="2">
    <location>
        <begin position="45"/>
        <end position="156"/>
    </location>
</feature>
<dbReference type="SUPFAM" id="SSF55347">
    <property type="entry name" value="Glyceraldehyde-3-phosphate dehydrogenase-like, C-terminal domain"/>
    <property type="match status" value="1"/>
</dbReference>
<evidence type="ECO:0000256" key="1">
    <source>
        <dbReference type="ARBA" id="ARBA00023002"/>
    </source>
</evidence>
<dbReference type="InterPro" id="IPR050463">
    <property type="entry name" value="Gfo/Idh/MocA_oxidrdct_glycsds"/>
</dbReference>
<reference evidence="4 5" key="1">
    <citation type="submission" date="2020-09" db="EMBL/GenBank/DDBJ databases">
        <title>TT11 complete genome.</title>
        <authorList>
            <person name="Wu Z."/>
        </authorList>
    </citation>
    <scope>NUCLEOTIDE SEQUENCE [LARGE SCALE GENOMIC DNA]</scope>
    <source>
        <strain evidence="4 5">TT11</strain>
    </source>
</reference>
<dbReference type="InterPro" id="IPR036291">
    <property type="entry name" value="NAD(P)-bd_dom_sf"/>
</dbReference>
<name>A0A8J6Q9I3_9FLAO</name>
<keyword evidence="5" id="KW-1185">Reference proteome</keyword>
<dbReference type="InterPro" id="IPR000683">
    <property type="entry name" value="Gfo/Idh/MocA-like_OxRdtase_N"/>
</dbReference>
<dbReference type="RefSeq" id="WP_188230281.1">
    <property type="nucleotide sequence ID" value="NZ_JACVXB010000003.1"/>
</dbReference>
<proteinExistence type="predicted"/>
<dbReference type="Pfam" id="PF01408">
    <property type="entry name" value="GFO_IDH_MocA"/>
    <property type="match status" value="1"/>
</dbReference>
<evidence type="ECO:0000259" key="3">
    <source>
        <dbReference type="Pfam" id="PF19051"/>
    </source>
</evidence>
<dbReference type="PANTHER" id="PTHR43818">
    <property type="entry name" value="BCDNA.GH03377"/>
    <property type="match status" value="1"/>
</dbReference>
<comment type="caution">
    <text evidence="4">The sequence shown here is derived from an EMBL/GenBank/DDBJ whole genome shotgun (WGS) entry which is preliminary data.</text>
</comment>
<dbReference type="AlphaFoldDB" id="A0A8J6Q9I3"/>
<dbReference type="Gene3D" id="3.30.360.10">
    <property type="entry name" value="Dihydrodipicolinate Reductase, domain 2"/>
    <property type="match status" value="1"/>
</dbReference>
<dbReference type="Pfam" id="PF19051">
    <property type="entry name" value="GFO_IDH_MocA_C2"/>
    <property type="match status" value="1"/>
</dbReference>
<evidence type="ECO:0000313" key="5">
    <source>
        <dbReference type="Proteomes" id="UP000600588"/>
    </source>
</evidence>
<evidence type="ECO:0000259" key="2">
    <source>
        <dbReference type="Pfam" id="PF01408"/>
    </source>
</evidence>